<reference evidence="13" key="1">
    <citation type="submission" date="2016-01" db="EMBL/GenBank/DDBJ databases">
        <title>WGS of SAMN04407783.</title>
        <authorList>
            <person name="Adams M."/>
            <person name="Sutton G."/>
            <person name="Nelson K."/>
            <person name="Thaden J."/>
            <person name="Fowler V."/>
            <person name="Mccorrison J."/>
            <person name="Sanka R."/>
            <person name="Brinkac L."/>
            <person name="Nierman W."/>
        </authorList>
    </citation>
    <scope>NUCLEOTIDE SEQUENCE [LARGE SCALE GENOMIC DNA]</scope>
    <source>
        <strain evidence="13">GN04363</strain>
    </source>
</reference>
<proteinExistence type="predicted"/>
<dbReference type="PANTHER" id="PTHR33121">
    <property type="entry name" value="CYCLIC DI-GMP PHOSPHODIESTERASE PDEF"/>
    <property type="match status" value="1"/>
</dbReference>
<evidence type="ECO:0000313" key="12">
    <source>
        <dbReference type="EMBL" id="KUQ79606.1"/>
    </source>
</evidence>
<evidence type="ECO:0000256" key="8">
    <source>
        <dbReference type="ARBA" id="ARBA00023136"/>
    </source>
</evidence>
<evidence type="ECO:0000256" key="9">
    <source>
        <dbReference type="ARBA" id="ARBA00034290"/>
    </source>
</evidence>
<name>A0A0X4ED24_9ENTR</name>
<comment type="catalytic activity">
    <reaction evidence="9">
        <text>3',3'-c-di-GMP + H2O = 5'-phosphoguanylyl(3'-&gt;5')guanosine + H(+)</text>
        <dbReference type="Rhea" id="RHEA:24902"/>
        <dbReference type="ChEBI" id="CHEBI:15377"/>
        <dbReference type="ChEBI" id="CHEBI:15378"/>
        <dbReference type="ChEBI" id="CHEBI:58754"/>
        <dbReference type="ChEBI" id="CHEBI:58805"/>
        <dbReference type="EC" id="3.1.4.52"/>
    </reaction>
</comment>
<dbReference type="RefSeq" id="WP_059312766.1">
    <property type="nucleotide sequence ID" value="NZ_LRCR01000056.1"/>
</dbReference>
<keyword evidence="3" id="KW-1003">Cell membrane</keyword>
<dbReference type="Pfam" id="PF12792">
    <property type="entry name" value="CSS-motif"/>
    <property type="match status" value="1"/>
</dbReference>
<dbReference type="Gene3D" id="3.20.20.450">
    <property type="entry name" value="EAL domain"/>
    <property type="match status" value="1"/>
</dbReference>
<dbReference type="AlphaFoldDB" id="A0A0X4ED24"/>
<keyword evidence="7 10" id="KW-1133">Transmembrane helix</keyword>
<protein>
    <recommendedName>
        <fullName evidence="2">cyclic-guanylate-specific phosphodiesterase</fullName>
        <ecNumber evidence="2">3.1.4.52</ecNumber>
    </recommendedName>
</protein>
<dbReference type="InterPro" id="IPR035919">
    <property type="entry name" value="EAL_sf"/>
</dbReference>
<dbReference type="PANTHER" id="PTHR33121:SF79">
    <property type="entry name" value="CYCLIC DI-GMP PHOSPHODIESTERASE PDED-RELATED"/>
    <property type="match status" value="1"/>
</dbReference>
<organism evidence="12 13">
    <name type="scientific">Enterobacter genomosp. O</name>
    <dbReference type="NCBI Taxonomy" id="2364150"/>
    <lineage>
        <taxon>Bacteria</taxon>
        <taxon>Pseudomonadati</taxon>
        <taxon>Pseudomonadota</taxon>
        <taxon>Gammaproteobacteria</taxon>
        <taxon>Enterobacterales</taxon>
        <taxon>Enterobacteriaceae</taxon>
        <taxon>Enterobacter</taxon>
        <taxon>Enterobacter cloacae complex</taxon>
        <taxon>Enterobacter cloacae complex clade O</taxon>
    </lineage>
</organism>
<accession>A0A0X4ED24</accession>
<dbReference type="Pfam" id="PF00563">
    <property type="entry name" value="EAL"/>
    <property type="match status" value="1"/>
</dbReference>
<comment type="subcellular location">
    <subcellularLocation>
        <location evidence="1">Cell membrane</location>
        <topology evidence="1">Multi-pass membrane protein</topology>
    </subcellularLocation>
</comment>
<feature type="domain" description="EAL" evidence="11">
    <location>
        <begin position="266"/>
        <end position="515"/>
    </location>
</feature>
<evidence type="ECO:0000256" key="2">
    <source>
        <dbReference type="ARBA" id="ARBA00012282"/>
    </source>
</evidence>
<evidence type="ECO:0000256" key="7">
    <source>
        <dbReference type="ARBA" id="ARBA00022989"/>
    </source>
</evidence>
<dbReference type="Proteomes" id="UP000064715">
    <property type="component" value="Unassembled WGS sequence"/>
</dbReference>
<keyword evidence="8 10" id="KW-0472">Membrane</keyword>
<keyword evidence="13" id="KW-1185">Reference proteome</keyword>
<comment type="caution">
    <text evidence="12">The sequence shown here is derived from an EMBL/GenBank/DDBJ whole genome shotgun (WGS) entry which is preliminary data.</text>
</comment>
<evidence type="ECO:0000313" key="13">
    <source>
        <dbReference type="Proteomes" id="UP000064715"/>
    </source>
</evidence>
<dbReference type="InterPro" id="IPR001633">
    <property type="entry name" value="EAL_dom"/>
</dbReference>
<gene>
    <name evidence="12" type="ORF">AWI28_05060</name>
</gene>
<evidence type="ECO:0000256" key="3">
    <source>
        <dbReference type="ARBA" id="ARBA00022475"/>
    </source>
</evidence>
<evidence type="ECO:0000259" key="11">
    <source>
        <dbReference type="PROSITE" id="PS50883"/>
    </source>
</evidence>
<dbReference type="OrthoDB" id="675397at2"/>
<dbReference type="EC" id="3.1.4.52" evidence="2"/>
<evidence type="ECO:0000256" key="6">
    <source>
        <dbReference type="ARBA" id="ARBA00022801"/>
    </source>
</evidence>
<keyword evidence="5 10" id="KW-0812">Transmembrane</keyword>
<dbReference type="GO" id="GO:0071111">
    <property type="term" value="F:cyclic-guanylate-specific phosphodiesterase activity"/>
    <property type="evidence" value="ECO:0007669"/>
    <property type="project" value="UniProtKB-EC"/>
</dbReference>
<sequence>MQTAQTIIKNYRRKRVIVCVAVALLTLILTLGIRFISQRNVNQQRILDFTSHSVRALDNVLLSLENRRSVLQPLVGQPCPQAHLALRKQAAILQTVRSIALIKDGILYCSSIFGSRDVPVRDFLTELPASTAKLILSTDQWLLKGSPIVIQWYPVSGSGEDGIIEIINIDLITKMILEPQRPLINDVALSVGDRFLRYGQRVTDSLTFDEDGSIFQQSSSRNPFTITVSGPGPGQLALKSLPAQLPLGLMLSLLLGYLAWLATANRMSFTWEIDMGIASREFELFCQPLVNARTQKCTGVEILLRWNNPRQGWISPEVFIPLAEEHNQIVPLTRYVIAETVRQIGYFPSSAGFHIGINVAASHFRRAVLLQDLNRLWFSAHPRQQLVIELTERDALLDADYRIVRELHRKGVKLAIDDFGTGNSSFSWLEKLHPDVLKIDQSFTTAIGTDAVNSTVTDIIIALGQRLNIELVAEGVETEEQARYLRRHGVPVLQGFFYARPMPLRDFPDWLAGRTPPPARHNGHIVPLMPLR</sequence>
<dbReference type="GO" id="GO:0005886">
    <property type="term" value="C:plasma membrane"/>
    <property type="evidence" value="ECO:0007669"/>
    <property type="project" value="UniProtKB-SubCell"/>
</dbReference>
<evidence type="ECO:0000256" key="4">
    <source>
        <dbReference type="ARBA" id="ARBA00022636"/>
    </source>
</evidence>
<keyword evidence="4" id="KW-0973">c-di-GMP</keyword>
<dbReference type="SUPFAM" id="SSF141868">
    <property type="entry name" value="EAL domain-like"/>
    <property type="match status" value="1"/>
</dbReference>
<dbReference type="PROSITE" id="PS50883">
    <property type="entry name" value="EAL"/>
    <property type="match status" value="1"/>
</dbReference>
<dbReference type="InterPro" id="IPR024744">
    <property type="entry name" value="CSS-motif_dom"/>
</dbReference>
<dbReference type="SMART" id="SM00052">
    <property type="entry name" value="EAL"/>
    <property type="match status" value="1"/>
</dbReference>
<dbReference type="InterPro" id="IPR050706">
    <property type="entry name" value="Cyclic-di-GMP_PDE-like"/>
</dbReference>
<dbReference type="CDD" id="cd01948">
    <property type="entry name" value="EAL"/>
    <property type="match status" value="1"/>
</dbReference>
<evidence type="ECO:0000256" key="5">
    <source>
        <dbReference type="ARBA" id="ARBA00022692"/>
    </source>
</evidence>
<evidence type="ECO:0000256" key="10">
    <source>
        <dbReference type="SAM" id="Phobius"/>
    </source>
</evidence>
<feature type="transmembrane region" description="Helical" evidence="10">
    <location>
        <begin position="16"/>
        <end position="36"/>
    </location>
</feature>
<keyword evidence="6" id="KW-0378">Hydrolase</keyword>
<dbReference type="EMBL" id="LRCR01000056">
    <property type="protein sequence ID" value="KUQ79606.1"/>
    <property type="molecule type" value="Genomic_DNA"/>
</dbReference>
<evidence type="ECO:0000256" key="1">
    <source>
        <dbReference type="ARBA" id="ARBA00004651"/>
    </source>
</evidence>